<evidence type="ECO:0000313" key="2">
    <source>
        <dbReference type="Proteomes" id="UP000199601"/>
    </source>
</evidence>
<sequence>MFPDCVIPGCPNPVASVGEPCGDCQHAFGIMLRHNPGGHTLTEAEIDDRDSYVHRAYALQRSARR</sequence>
<dbReference type="EMBL" id="CTEC01000001">
    <property type="protein sequence ID" value="CQD03675.1"/>
    <property type="molecule type" value="Genomic_DNA"/>
</dbReference>
<dbReference type="Proteomes" id="UP000199601">
    <property type="component" value="Unassembled WGS sequence"/>
</dbReference>
<organism evidence="1 2">
    <name type="scientific">Mycobacterium europaeum</name>
    <dbReference type="NCBI Taxonomy" id="761804"/>
    <lineage>
        <taxon>Bacteria</taxon>
        <taxon>Bacillati</taxon>
        <taxon>Actinomycetota</taxon>
        <taxon>Actinomycetes</taxon>
        <taxon>Mycobacteriales</taxon>
        <taxon>Mycobacteriaceae</taxon>
        <taxon>Mycobacterium</taxon>
        <taxon>Mycobacterium simiae complex</taxon>
    </lineage>
</organism>
<reference evidence="2" key="1">
    <citation type="submission" date="2015-03" db="EMBL/GenBank/DDBJ databases">
        <authorList>
            <person name="Urmite Genomes"/>
        </authorList>
    </citation>
    <scope>NUCLEOTIDE SEQUENCE [LARGE SCALE GENOMIC DNA]</scope>
    <source>
        <strain evidence="2">CSUR P1344</strain>
    </source>
</reference>
<protein>
    <submittedName>
        <fullName evidence="1">Uncharacterized protein</fullName>
    </submittedName>
</protein>
<proteinExistence type="predicted"/>
<keyword evidence="2" id="KW-1185">Reference proteome</keyword>
<evidence type="ECO:0000313" key="1">
    <source>
        <dbReference type="EMBL" id="CQD03675.1"/>
    </source>
</evidence>
<dbReference type="AlphaFoldDB" id="A0A0U1CX52"/>
<accession>A0A0U1CX52</accession>
<name>A0A0U1CX52_9MYCO</name>
<gene>
    <name evidence="1" type="ORF">BN000_00618</name>
</gene>